<feature type="transmembrane region" description="Helical" evidence="7">
    <location>
        <begin position="32"/>
        <end position="55"/>
    </location>
</feature>
<dbReference type="Proteomes" id="UP000472971">
    <property type="component" value="Unassembled WGS sequence"/>
</dbReference>
<dbReference type="PANTHER" id="PTHR43266:SF2">
    <property type="entry name" value="MAJOR FACILITATOR SUPERFAMILY (MFS) PROFILE DOMAIN-CONTAINING PROTEIN"/>
    <property type="match status" value="1"/>
</dbReference>
<dbReference type="InterPro" id="IPR020846">
    <property type="entry name" value="MFS_dom"/>
</dbReference>
<evidence type="ECO:0000256" key="7">
    <source>
        <dbReference type="SAM" id="Phobius"/>
    </source>
</evidence>
<dbReference type="AlphaFoldDB" id="A0A6B3VZ11"/>
<evidence type="ECO:0000313" key="9">
    <source>
        <dbReference type="EMBL" id="MBA4537230.1"/>
    </source>
</evidence>
<accession>A0A6B3VZ11</accession>
<evidence type="ECO:0000256" key="3">
    <source>
        <dbReference type="ARBA" id="ARBA00022475"/>
    </source>
</evidence>
<dbReference type="InterPro" id="IPR036259">
    <property type="entry name" value="MFS_trans_sf"/>
</dbReference>
<keyword evidence="5 7" id="KW-1133">Transmembrane helix</keyword>
<feature type="domain" description="Major facilitator superfamily (MFS) profile" evidence="8">
    <location>
        <begin position="1"/>
        <end position="104"/>
    </location>
</feature>
<gene>
    <name evidence="10" type="ORF">G4D64_08150</name>
    <name evidence="9" type="ORF">H1Z61_08755</name>
</gene>
<proteinExistence type="predicted"/>
<evidence type="ECO:0000313" key="12">
    <source>
        <dbReference type="Proteomes" id="UP000570010"/>
    </source>
</evidence>
<comment type="caution">
    <text evidence="10">The sequence shown here is derived from an EMBL/GenBank/DDBJ whole genome shotgun (WGS) entry which is preliminary data.</text>
</comment>
<keyword evidence="3" id="KW-1003">Cell membrane</keyword>
<dbReference type="EMBL" id="JAAIWN010000016">
    <property type="protein sequence ID" value="NEY81487.1"/>
    <property type="molecule type" value="Genomic_DNA"/>
</dbReference>
<keyword evidence="6 7" id="KW-0472">Membrane</keyword>
<dbReference type="GO" id="GO:0022857">
    <property type="term" value="F:transmembrane transporter activity"/>
    <property type="evidence" value="ECO:0007669"/>
    <property type="project" value="InterPro"/>
</dbReference>
<organism evidence="10 11">
    <name type="scientific">Bacillus aquiflavi</name>
    <dbReference type="NCBI Taxonomy" id="2672567"/>
    <lineage>
        <taxon>Bacteria</taxon>
        <taxon>Bacillati</taxon>
        <taxon>Bacillota</taxon>
        <taxon>Bacilli</taxon>
        <taxon>Bacillales</taxon>
        <taxon>Bacillaceae</taxon>
        <taxon>Bacillus</taxon>
    </lineage>
</organism>
<evidence type="ECO:0000313" key="10">
    <source>
        <dbReference type="EMBL" id="NEY81487.1"/>
    </source>
</evidence>
<keyword evidence="4 7" id="KW-0812">Transmembrane</keyword>
<comment type="subcellular location">
    <subcellularLocation>
        <location evidence="1">Cell membrane</location>
        <topology evidence="1">Multi-pass membrane protein</topology>
    </subcellularLocation>
</comment>
<evidence type="ECO:0000256" key="5">
    <source>
        <dbReference type="ARBA" id="ARBA00022989"/>
    </source>
</evidence>
<name>A0A6B3VZ11_9BACI</name>
<dbReference type="PANTHER" id="PTHR43266">
    <property type="entry name" value="MACROLIDE-EFFLUX PROTEIN"/>
    <property type="match status" value="1"/>
</dbReference>
<sequence length="104" mass="11998">MGQIFSDLGNWLDFTILTVLIIYEWGLDESSMALFVITYGLPWVVIGPFVSVFVDRWSRKKVLMISSFLRIFVIVGYIFAPNLFFLLIFVFFKGTLASLFDPAR</sequence>
<dbReference type="Gene3D" id="1.20.1250.20">
    <property type="entry name" value="MFS general substrate transporter like domains"/>
    <property type="match status" value="1"/>
</dbReference>
<evidence type="ECO:0000256" key="6">
    <source>
        <dbReference type="ARBA" id="ARBA00023136"/>
    </source>
</evidence>
<dbReference type="EMBL" id="JACEIO010000018">
    <property type="protein sequence ID" value="MBA4537230.1"/>
    <property type="molecule type" value="Genomic_DNA"/>
</dbReference>
<keyword evidence="11" id="KW-1185">Reference proteome</keyword>
<feature type="transmembrane region" description="Helical" evidence="7">
    <location>
        <begin position="67"/>
        <end position="92"/>
    </location>
</feature>
<keyword evidence="2" id="KW-0813">Transport</keyword>
<dbReference type="Proteomes" id="UP000570010">
    <property type="component" value="Unassembled WGS sequence"/>
</dbReference>
<protein>
    <submittedName>
        <fullName evidence="10">MFS transporter</fullName>
    </submittedName>
</protein>
<evidence type="ECO:0000259" key="8">
    <source>
        <dbReference type="PROSITE" id="PS50850"/>
    </source>
</evidence>
<dbReference type="SUPFAM" id="SSF103473">
    <property type="entry name" value="MFS general substrate transporter"/>
    <property type="match status" value="1"/>
</dbReference>
<reference evidence="10 11" key="1">
    <citation type="submission" date="2020-02" db="EMBL/GenBank/DDBJ databases">
        <title>Bacillus aquiflavi sp. nov., isolated from yellow water of strong flavor Chinese baijiu in Yibin region of China.</title>
        <authorList>
            <person name="Xie J."/>
        </authorList>
    </citation>
    <scope>NUCLEOTIDE SEQUENCE [LARGE SCALE GENOMIC DNA]</scope>
    <source>
        <strain evidence="10 11">3H-10</strain>
    </source>
</reference>
<dbReference type="GO" id="GO:0005886">
    <property type="term" value="C:plasma membrane"/>
    <property type="evidence" value="ECO:0007669"/>
    <property type="project" value="UniProtKB-SubCell"/>
</dbReference>
<dbReference type="Pfam" id="PF07690">
    <property type="entry name" value="MFS_1"/>
    <property type="match status" value="1"/>
</dbReference>
<reference evidence="9 12" key="2">
    <citation type="submission" date="2020-07" db="EMBL/GenBank/DDBJ databases">
        <authorList>
            <person name="Feng H."/>
        </authorList>
    </citation>
    <scope>NUCLEOTIDE SEQUENCE [LARGE SCALE GENOMIC DNA]</scope>
    <source>
        <strain evidence="12">s-12</strain>
        <strain evidence="9">S-12</strain>
    </source>
</reference>
<evidence type="ECO:0000256" key="2">
    <source>
        <dbReference type="ARBA" id="ARBA00022448"/>
    </source>
</evidence>
<dbReference type="PROSITE" id="PS50850">
    <property type="entry name" value="MFS"/>
    <property type="match status" value="1"/>
</dbReference>
<evidence type="ECO:0000256" key="4">
    <source>
        <dbReference type="ARBA" id="ARBA00022692"/>
    </source>
</evidence>
<dbReference type="InterPro" id="IPR011701">
    <property type="entry name" value="MFS"/>
</dbReference>
<evidence type="ECO:0000256" key="1">
    <source>
        <dbReference type="ARBA" id="ARBA00004651"/>
    </source>
</evidence>
<dbReference type="RefSeq" id="WP_163241879.1">
    <property type="nucleotide sequence ID" value="NZ_CP082780.1"/>
</dbReference>
<evidence type="ECO:0000313" key="11">
    <source>
        <dbReference type="Proteomes" id="UP000472971"/>
    </source>
</evidence>